<dbReference type="AlphaFoldDB" id="A0A084JT19"/>
<proteinExistence type="predicted"/>
<evidence type="ECO:0000256" key="1">
    <source>
        <dbReference type="SAM" id="SignalP"/>
    </source>
</evidence>
<reference evidence="3 5" key="2">
    <citation type="submission" date="2018-03" db="EMBL/GenBank/DDBJ databases">
        <title>Genomic Encyclopedia of Archaeal and Bacterial Type Strains, Phase II (KMG-II): from individual species to whole genera.</title>
        <authorList>
            <person name="Goeker M."/>
        </authorList>
    </citation>
    <scope>NUCLEOTIDE SEQUENCE [LARGE SCALE GENOMIC DNA]</scope>
    <source>
        <strain evidence="3 5">DSM 22727</strain>
    </source>
</reference>
<evidence type="ECO:0000313" key="4">
    <source>
        <dbReference type="Proteomes" id="UP000028531"/>
    </source>
</evidence>
<feature type="chain" id="PRO_5001777459" evidence="1">
    <location>
        <begin position="20"/>
        <end position="367"/>
    </location>
</feature>
<dbReference type="Proteomes" id="UP000028531">
    <property type="component" value="Unassembled WGS sequence"/>
</dbReference>
<protein>
    <submittedName>
        <fullName evidence="2 3">Deacylase</fullName>
    </submittedName>
</protein>
<sequence length="367" mass="41738">MNNWIIVLVLFAFAKASLAQTNEPAVSSSFSIDASYYYGAVLQHNSDISHLITGHPEGVILRYNRRTCGEKEWQSLYGFPDFGFTFSYQDLKNRSLGEAFGAYAHYNFYAFHRQLQYSIGAGIAYMTNPYDPVTNFRNVAYGTRFTSATYLQANYRKENLIGSIGFQTGITLIHYSNGNIKEPNTSTNSLLFNVGLNWSLEPENPIYKRWSIEKYKEPIHINAILRYGWNESNLRGSGQFPFYTFSFYVDKRLNKKSSIHAGTELMLTDFLKEHRDYQANSFPNSGITGNESTARIGLFAGHELHIGETSVLTYLGVYMYDEINYGSVIYNRIGLQRRINNHWLTSLTLKSHGASAEALSIGLGYRL</sequence>
<organism evidence="2 4">
    <name type="scientific">Nonlabens ulvanivorans</name>
    <name type="common">Persicivirga ulvanivorans</name>
    <dbReference type="NCBI Taxonomy" id="906888"/>
    <lineage>
        <taxon>Bacteria</taxon>
        <taxon>Pseudomonadati</taxon>
        <taxon>Bacteroidota</taxon>
        <taxon>Flavobacteriia</taxon>
        <taxon>Flavobacteriales</taxon>
        <taxon>Flavobacteriaceae</taxon>
        <taxon>Nonlabens</taxon>
    </lineage>
</organism>
<dbReference type="EMBL" id="JPJI01000032">
    <property type="protein sequence ID" value="KEZ92103.1"/>
    <property type="molecule type" value="Genomic_DNA"/>
</dbReference>
<dbReference type="OrthoDB" id="627554at2"/>
<name>A0A084JT19_NONUL</name>
<gene>
    <name evidence="2" type="ORF">IL45_08080</name>
    <name evidence="3" type="ORF">LY02_00140</name>
</gene>
<dbReference type="InterPro" id="IPR018550">
    <property type="entry name" value="Lipid-A_deacylase-rel"/>
</dbReference>
<dbReference type="Proteomes" id="UP000239997">
    <property type="component" value="Unassembled WGS sequence"/>
</dbReference>
<dbReference type="Pfam" id="PF09411">
    <property type="entry name" value="PagL"/>
    <property type="match status" value="1"/>
</dbReference>
<keyword evidence="5" id="KW-1185">Reference proteome</keyword>
<dbReference type="RefSeq" id="WP_036582520.1">
    <property type="nucleotide sequence ID" value="NZ_JPJI01000032.1"/>
</dbReference>
<dbReference type="Gene3D" id="2.40.160.20">
    <property type="match status" value="1"/>
</dbReference>
<comment type="caution">
    <text evidence="2">The sequence shown here is derived from an EMBL/GenBank/DDBJ whole genome shotgun (WGS) entry which is preliminary data.</text>
</comment>
<keyword evidence="1" id="KW-0732">Signal</keyword>
<evidence type="ECO:0000313" key="5">
    <source>
        <dbReference type="Proteomes" id="UP000239997"/>
    </source>
</evidence>
<reference evidence="2 4" key="1">
    <citation type="submission" date="2014-07" db="EMBL/GenBank/DDBJ databases">
        <title>Draft genome sequence of Nonlabens ulvanivorans, an ulvan degrading bacterium.</title>
        <authorList>
            <person name="Kopel M."/>
            <person name="Helbert W."/>
            <person name="Henrissat B."/>
            <person name="Doniger T."/>
            <person name="Banin E."/>
        </authorList>
    </citation>
    <scope>NUCLEOTIDE SEQUENCE [LARGE SCALE GENOMIC DNA]</scope>
    <source>
        <strain evidence="2 4">PLR</strain>
    </source>
</reference>
<accession>A0A084JT19</accession>
<feature type="signal peptide" evidence="1">
    <location>
        <begin position="1"/>
        <end position="19"/>
    </location>
</feature>
<evidence type="ECO:0000313" key="2">
    <source>
        <dbReference type="EMBL" id="KEZ92103.1"/>
    </source>
</evidence>
<evidence type="ECO:0000313" key="3">
    <source>
        <dbReference type="EMBL" id="PRX14931.1"/>
    </source>
</evidence>
<dbReference type="EMBL" id="PVNA01000001">
    <property type="protein sequence ID" value="PRX14931.1"/>
    <property type="molecule type" value="Genomic_DNA"/>
</dbReference>